<evidence type="ECO:0000313" key="5">
    <source>
        <dbReference type="EMBL" id="KPI82845.1"/>
    </source>
</evidence>
<feature type="region of interest" description="Disordered" evidence="2">
    <location>
        <begin position="1"/>
        <end position="32"/>
    </location>
</feature>
<evidence type="ECO:0000259" key="4">
    <source>
        <dbReference type="PROSITE" id="PS50089"/>
    </source>
</evidence>
<organism evidence="5 6">
    <name type="scientific">Leptomonas seymouri</name>
    <dbReference type="NCBI Taxonomy" id="5684"/>
    <lineage>
        <taxon>Eukaryota</taxon>
        <taxon>Discoba</taxon>
        <taxon>Euglenozoa</taxon>
        <taxon>Kinetoplastea</taxon>
        <taxon>Metakinetoplastina</taxon>
        <taxon>Trypanosomatida</taxon>
        <taxon>Trypanosomatidae</taxon>
        <taxon>Leishmaniinae</taxon>
        <taxon>Leptomonas</taxon>
    </lineage>
</organism>
<reference evidence="5 6" key="1">
    <citation type="journal article" date="2015" name="PLoS Pathog.">
        <title>Leptomonas seymouri: Adaptations to the Dixenous Life Cycle Analyzed by Genome Sequencing, Transcriptome Profiling and Co-infection with Leishmania donovani.</title>
        <authorList>
            <person name="Kraeva N."/>
            <person name="Butenko A."/>
            <person name="Hlavacova J."/>
            <person name="Kostygov A."/>
            <person name="Myskova J."/>
            <person name="Grybchuk D."/>
            <person name="Lestinova T."/>
            <person name="Votypka J."/>
            <person name="Volf P."/>
            <person name="Opperdoes F."/>
            <person name="Flegontov P."/>
            <person name="Lukes J."/>
            <person name="Yurchenko V."/>
        </authorList>
    </citation>
    <scope>NUCLEOTIDE SEQUENCE [LARGE SCALE GENOMIC DNA]</scope>
    <source>
        <strain evidence="5 6">ATCC 30220</strain>
    </source>
</reference>
<dbReference type="GO" id="GO:0008270">
    <property type="term" value="F:zinc ion binding"/>
    <property type="evidence" value="ECO:0007669"/>
    <property type="project" value="UniProtKB-KW"/>
</dbReference>
<dbReference type="PROSITE" id="PS50089">
    <property type="entry name" value="ZF_RING_2"/>
    <property type="match status" value="1"/>
</dbReference>
<keyword evidence="3" id="KW-0812">Transmembrane</keyword>
<keyword evidence="1" id="KW-0862">Zinc</keyword>
<keyword evidence="1" id="KW-0479">Metal-binding</keyword>
<evidence type="ECO:0000256" key="1">
    <source>
        <dbReference type="PROSITE-ProRule" id="PRU00175"/>
    </source>
</evidence>
<proteinExistence type="predicted"/>
<dbReference type="Gene3D" id="3.30.40.10">
    <property type="entry name" value="Zinc/RING finger domain, C3HC4 (zinc finger)"/>
    <property type="match status" value="1"/>
</dbReference>
<dbReference type="SUPFAM" id="SSF57850">
    <property type="entry name" value="RING/U-box"/>
    <property type="match status" value="1"/>
</dbReference>
<accession>A0A0N1HT25</accession>
<keyword evidence="3" id="KW-0472">Membrane</keyword>
<comment type="caution">
    <text evidence="5">The sequence shown here is derived from an EMBL/GenBank/DDBJ whole genome shotgun (WGS) entry which is preliminary data.</text>
</comment>
<dbReference type="AlphaFoldDB" id="A0A0N1HT25"/>
<dbReference type="Proteomes" id="UP000038009">
    <property type="component" value="Unassembled WGS sequence"/>
</dbReference>
<evidence type="ECO:0000313" key="6">
    <source>
        <dbReference type="Proteomes" id="UP000038009"/>
    </source>
</evidence>
<dbReference type="EMBL" id="LJSK01000514">
    <property type="protein sequence ID" value="KPI82845.1"/>
    <property type="molecule type" value="Genomic_DNA"/>
</dbReference>
<dbReference type="VEuPathDB" id="TriTrypDB:Lsey_0514_0020"/>
<evidence type="ECO:0000256" key="3">
    <source>
        <dbReference type="SAM" id="Phobius"/>
    </source>
</evidence>
<feature type="transmembrane region" description="Helical" evidence="3">
    <location>
        <begin position="37"/>
        <end position="57"/>
    </location>
</feature>
<feature type="domain" description="RING-type" evidence="4">
    <location>
        <begin position="99"/>
        <end position="152"/>
    </location>
</feature>
<dbReference type="InterPro" id="IPR013083">
    <property type="entry name" value="Znf_RING/FYVE/PHD"/>
</dbReference>
<gene>
    <name evidence="5" type="ORF">ABL78_8143</name>
</gene>
<keyword evidence="3" id="KW-1133">Transmembrane helix</keyword>
<sequence>MQPPPFPPPSSGGGHRRGSREGQHPQSSDDGGKGSTIVLGIFCLLLAAGSAAVGWWASKREEEAEVCYYTLPDRDRSCAGREECDEVNPDASDSARRRCVCCLDRPQRFMFVQCGHICMCEPCLIRMGREYEDKTLRRRFNGPVRLACPICRLVGFVVKTYES</sequence>
<feature type="compositionally biased region" description="Pro residues" evidence="2">
    <location>
        <begin position="1"/>
        <end position="10"/>
    </location>
</feature>
<dbReference type="OrthoDB" id="1711136at2759"/>
<dbReference type="InterPro" id="IPR001841">
    <property type="entry name" value="Znf_RING"/>
</dbReference>
<dbReference type="OMA" id="GHICMCE"/>
<keyword evidence="1" id="KW-0863">Zinc-finger</keyword>
<name>A0A0N1HT25_LEPSE</name>
<keyword evidence="6" id="KW-1185">Reference proteome</keyword>
<protein>
    <recommendedName>
        <fullName evidence="4">RING-type domain-containing protein</fullName>
    </recommendedName>
</protein>
<dbReference type="Pfam" id="PF13920">
    <property type="entry name" value="zf-C3HC4_3"/>
    <property type="match status" value="1"/>
</dbReference>
<evidence type="ECO:0000256" key="2">
    <source>
        <dbReference type="SAM" id="MobiDB-lite"/>
    </source>
</evidence>